<dbReference type="InterPro" id="IPR000014">
    <property type="entry name" value="PAS"/>
</dbReference>
<dbReference type="PROSITE" id="PS50887">
    <property type="entry name" value="GGDEF"/>
    <property type="match status" value="1"/>
</dbReference>
<dbReference type="PROSITE" id="PS50113">
    <property type="entry name" value="PAC"/>
    <property type="match status" value="1"/>
</dbReference>
<keyword evidence="2" id="KW-1133">Transmembrane helix</keyword>
<gene>
    <name evidence="7" type="ORF">HBH39_14160</name>
</gene>
<dbReference type="AlphaFoldDB" id="A0A6G9QN64"/>
<dbReference type="Pfam" id="PF13426">
    <property type="entry name" value="PAS_9"/>
    <property type="match status" value="1"/>
</dbReference>
<keyword evidence="2" id="KW-0472">Membrane</keyword>
<dbReference type="InterPro" id="IPR043128">
    <property type="entry name" value="Rev_trsase/Diguanyl_cyclase"/>
</dbReference>
<dbReference type="SMART" id="SM00304">
    <property type="entry name" value="HAMP"/>
    <property type="match status" value="1"/>
</dbReference>
<dbReference type="Gene3D" id="3.30.70.270">
    <property type="match status" value="1"/>
</dbReference>
<evidence type="ECO:0000313" key="7">
    <source>
        <dbReference type="EMBL" id="QIR15497.1"/>
    </source>
</evidence>
<feature type="transmembrane region" description="Helical" evidence="2">
    <location>
        <begin position="7"/>
        <end position="26"/>
    </location>
</feature>
<evidence type="ECO:0000313" key="8">
    <source>
        <dbReference type="Proteomes" id="UP000502608"/>
    </source>
</evidence>
<reference evidence="7 8" key="1">
    <citation type="submission" date="2020-03" db="EMBL/GenBank/DDBJ databases">
        <title>Complete genome sequence of Shewanella sp.</title>
        <authorList>
            <person name="Kim Y.-S."/>
            <person name="Kim S.-J."/>
            <person name="Jung H.-K."/>
            <person name="Kim K.-H."/>
        </authorList>
    </citation>
    <scope>NUCLEOTIDE SEQUENCE [LARGE SCALE GENOMIC DNA]</scope>
    <source>
        <strain evidence="7 8">PN3F2</strain>
    </source>
</reference>
<dbReference type="InterPro" id="IPR001610">
    <property type="entry name" value="PAC"/>
</dbReference>
<keyword evidence="2" id="KW-0812">Transmembrane</keyword>
<dbReference type="NCBIfam" id="TIGR00254">
    <property type="entry name" value="GGDEF"/>
    <property type="match status" value="1"/>
</dbReference>
<sequence length="504" mass="57266">MSIKFKLAIPPLLGLMLVIAFIQVFWQPQQLASAKIKYENHINELLDITAVVMVPHILEKDLGSLFSTLEMLEKNYANHWYNITFFNQNNRKIYPLFRNDTDTAKLNSEFIQINYPIKLTGEPLGFIVFEADWGKEKTLILKNISAIQNVIIYMIILIIAISTLSQFQLIYRPLKKLSRAANKIENGDFNTELPRLTKDELGELTKSFSAMQQELAFKNKTLDHHAIISMTDIDGVITYVNDNFIKISGYTEKEIIGSTHNLVSSNRYSPEFYQNMWQSLKQGDVWHGEICNLTKSGVEYWVNSTIVPFLNNQGKPERYLSIKTDITKQKLAQEKLKHLANHDALTSLPTRRLCLENLTKALSMAKRDNSIVGIMFIDLDGFKAVNDTLGHDAGDLLLIGVSERLLKCTREMDTVARVGGDEFIIILSRAYHRDNVEAVATKIIDTLTEPFNLNEQTAQIGASIGIALYPNNGHGAEELIKCADEMMYAVKRKGKNNFSFFDDI</sequence>
<dbReference type="Pfam" id="PF00990">
    <property type="entry name" value="GGDEF"/>
    <property type="match status" value="1"/>
</dbReference>
<organism evidence="7 8">
    <name type="scientific">Shewanella aestuarii</name>
    <dbReference type="NCBI Taxonomy" id="1028752"/>
    <lineage>
        <taxon>Bacteria</taxon>
        <taxon>Pseudomonadati</taxon>
        <taxon>Pseudomonadota</taxon>
        <taxon>Gammaproteobacteria</taxon>
        <taxon>Alteromonadales</taxon>
        <taxon>Shewanellaceae</taxon>
        <taxon>Shewanella</taxon>
    </lineage>
</organism>
<dbReference type="GO" id="GO:0007165">
    <property type="term" value="P:signal transduction"/>
    <property type="evidence" value="ECO:0007669"/>
    <property type="project" value="InterPro"/>
</dbReference>
<dbReference type="Proteomes" id="UP000502608">
    <property type="component" value="Chromosome"/>
</dbReference>
<feature type="domain" description="GGDEF" evidence="6">
    <location>
        <begin position="370"/>
        <end position="503"/>
    </location>
</feature>
<dbReference type="RefSeq" id="WP_167679326.1">
    <property type="nucleotide sequence ID" value="NZ_CP050313.1"/>
</dbReference>
<accession>A0A6G9QN64</accession>
<dbReference type="Pfam" id="PF00672">
    <property type="entry name" value="HAMP"/>
    <property type="match status" value="1"/>
</dbReference>
<dbReference type="FunFam" id="3.30.70.270:FF:000001">
    <property type="entry name" value="Diguanylate cyclase domain protein"/>
    <property type="match status" value="1"/>
</dbReference>
<name>A0A6G9QN64_9GAMM</name>
<proteinExistence type="predicted"/>
<dbReference type="GO" id="GO:0016020">
    <property type="term" value="C:membrane"/>
    <property type="evidence" value="ECO:0007669"/>
    <property type="project" value="InterPro"/>
</dbReference>
<dbReference type="InterPro" id="IPR052163">
    <property type="entry name" value="DGC-Regulatory_Protein"/>
</dbReference>
<dbReference type="SUPFAM" id="SSF55785">
    <property type="entry name" value="PYP-like sensor domain (PAS domain)"/>
    <property type="match status" value="1"/>
</dbReference>
<evidence type="ECO:0000256" key="1">
    <source>
        <dbReference type="ARBA" id="ARBA00001946"/>
    </source>
</evidence>
<dbReference type="InterPro" id="IPR029787">
    <property type="entry name" value="Nucleotide_cyclase"/>
</dbReference>
<evidence type="ECO:0000259" key="5">
    <source>
        <dbReference type="PROSITE" id="PS50885"/>
    </source>
</evidence>
<feature type="domain" description="HAMP" evidence="5">
    <location>
        <begin position="168"/>
        <end position="220"/>
    </location>
</feature>
<dbReference type="SMART" id="SM00267">
    <property type="entry name" value="GGDEF"/>
    <property type="match status" value="1"/>
</dbReference>
<dbReference type="Gene3D" id="6.10.340.10">
    <property type="match status" value="1"/>
</dbReference>
<protein>
    <submittedName>
        <fullName evidence="7">Diguanylate cyclase</fullName>
    </submittedName>
</protein>
<dbReference type="PROSITE" id="PS50112">
    <property type="entry name" value="PAS"/>
    <property type="match status" value="1"/>
</dbReference>
<dbReference type="SMART" id="SM00086">
    <property type="entry name" value="PAC"/>
    <property type="match status" value="1"/>
</dbReference>
<dbReference type="KEGG" id="saes:HBH39_14160"/>
<feature type="transmembrane region" description="Helical" evidence="2">
    <location>
        <begin position="150"/>
        <end position="171"/>
    </location>
</feature>
<dbReference type="InterPro" id="IPR035965">
    <property type="entry name" value="PAS-like_dom_sf"/>
</dbReference>
<dbReference type="NCBIfam" id="TIGR00229">
    <property type="entry name" value="sensory_box"/>
    <property type="match status" value="1"/>
</dbReference>
<dbReference type="SUPFAM" id="SSF158472">
    <property type="entry name" value="HAMP domain-like"/>
    <property type="match status" value="1"/>
</dbReference>
<dbReference type="Gene3D" id="3.30.450.20">
    <property type="entry name" value="PAS domain"/>
    <property type="match status" value="1"/>
</dbReference>
<feature type="domain" description="PAC" evidence="4">
    <location>
        <begin position="286"/>
        <end position="338"/>
    </location>
</feature>
<dbReference type="InterPro" id="IPR000700">
    <property type="entry name" value="PAS-assoc_C"/>
</dbReference>
<dbReference type="GO" id="GO:0003824">
    <property type="term" value="F:catalytic activity"/>
    <property type="evidence" value="ECO:0007669"/>
    <property type="project" value="UniProtKB-ARBA"/>
</dbReference>
<dbReference type="PROSITE" id="PS50885">
    <property type="entry name" value="HAMP"/>
    <property type="match status" value="1"/>
</dbReference>
<dbReference type="CDD" id="cd00130">
    <property type="entry name" value="PAS"/>
    <property type="match status" value="1"/>
</dbReference>
<feature type="domain" description="PAS" evidence="3">
    <location>
        <begin position="228"/>
        <end position="271"/>
    </location>
</feature>
<dbReference type="CDD" id="cd06225">
    <property type="entry name" value="HAMP"/>
    <property type="match status" value="1"/>
</dbReference>
<dbReference type="InterPro" id="IPR000160">
    <property type="entry name" value="GGDEF_dom"/>
</dbReference>
<dbReference type="PANTHER" id="PTHR46663:SF3">
    <property type="entry name" value="SLL0267 PROTEIN"/>
    <property type="match status" value="1"/>
</dbReference>
<dbReference type="EMBL" id="CP050313">
    <property type="protein sequence ID" value="QIR15497.1"/>
    <property type="molecule type" value="Genomic_DNA"/>
</dbReference>
<keyword evidence="8" id="KW-1185">Reference proteome</keyword>
<dbReference type="SUPFAM" id="SSF55073">
    <property type="entry name" value="Nucleotide cyclase"/>
    <property type="match status" value="1"/>
</dbReference>
<dbReference type="InterPro" id="IPR003660">
    <property type="entry name" value="HAMP_dom"/>
</dbReference>
<dbReference type="PANTHER" id="PTHR46663">
    <property type="entry name" value="DIGUANYLATE CYCLASE DGCT-RELATED"/>
    <property type="match status" value="1"/>
</dbReference>
<evidence type="ECO:0000256" key="2">
    <source>
        <dbReference type="SAM" id="Phobius"/>
    </source>
</evidence>
<comment type="cofactor">
    <cofactor evidence="1">
        <name>Mg(2+)</name>
        <dbReference type="ChEBI" id="CHEBI:18420"/>
    </cofactor>
</comment>
<evidence type="ECO:0000259" key="4">
    <source>
        <dbReference type="PROSITE" id="PS50113"/>
    </source>
</evidence>
<evidence type="ECO:0000259" key="6">
    <source>
        <dbReference type="PROSITE" id="PS50887"/>
    </source>
</evidence>
<evidence type="ECO:0000259" key="3">
    <source>
        <dbReference type="PROSITE" id="PS50112"/>
    </source>
</evidence>
<dbReference type="CDD" id="cd01949">
    <property type="entry name" value="GGDEF"/>
    <property type="match status" value="1"/>
</dbReference>